<proteinExistence type="predicted"/>
<feature type="domain" description="Amidohydrolase-related" evidence="2">
    <location>
        <begin position="53"/>
        <end position="389"/>
    </location>
</feature>
<name>A0A2W5TBD3_9BACT</name>
<evidence type="ECO:0000256" key="1">
    <source>
        <dbReference type="ARBA" id="ARBA00022801"/>
    </source>
</evidence>
<dbReference type="InterPro" id="IPR050287">
    <property type="entry name" value="MTA/SAH_deaminase"/>
</dbReference>
<organism evidence="3 4">
    <name type="scientific">Archangium gephyra</name>
    <dbReference type="NCBI Taxonomy" id="48"/>
    <lineage>
        <taxon>Bacteria</taxon>
        <taxon>Pseudomonadati</taxon>
        <taxon>Myxococcota</taxon>
        <taxon>Myxococcia</taxon>
        <taxon>Myxococcales</taxon>
        <taxon>Cystobacterineae</taxon>
        <taxon>Archangiaceae</taxon>
        <taxon>Archangium</taxon>
    </lineage>
</organism>
<accession>A0A2W5TBD3</accession>
<evidence type="ECO:0000313" key="4">
    <source>
        <dbReference type="Proteomes" id="UP000249061"/>
    </source>
</evidence>
<dbReference type="Gene3D" id="3.20.20.140">
    <property type="entry name" value="Metal-dependent hydrolases"/>
    <property type="match status" value="1"/>
</dbReference>
<dbReference type="InterPro" id="IPR032466">
    <property type="entry name" value="Metal_Hydrolase"/>
</dbReference>
<dbReference type="AlphaFoldDB" id="A0A2W5TBD3"/>
<dbReference type="SUPFAM" id="SSF51338">
    <property type="entry name" value="Composite domain of metallo-dependent hydrolases"/>
    <property type="match status" value="1"/>
</dbReference>
<dbReference type="InterPro" id="IPR011059">
    <property type="entry name" value="Metal-dep_hydrolase_composite"/>
</dbReference>
<dbReference type="SUPFAM" id="SSF51556">
    <property type="entry name" value="Metallo-dependent hydrolases"/>
    <property type="match status" value="1"/>
</dbReference>
<comment type="caution">
    <text evidence="3">The sequence shown here is derived from an EMBL/GenBank/DDBJ whole genome shotgun (WGS) entry which is preliminary data.</text>
</comment>
<gene>
    <name evidence="3" type="ORF">DI536_14645</name>
</gene>
<evidence type="ECO:0000259" key="2">
    <source>
        <dbReference type="Pfam" id="PF01979"/>
    </source>
</evidence>
<dbReference type="Proteomes" id="UP000249061">
    <property type="component" value="Unassembled WGS sequence"/>
</dbReference>
<dbReference type="Gene3D" id="2.30.40.10">
    <property type="entry name" value="Urease, subunit C, domain 1"/>
    <property type="match status" value="1"/>
</dbReference>
<reference evidence="3 4" key="1">
    <citation type="submission" date="2017-08" db="EMBL/GenBank/DDBJ databases">
        <title>Infants hospitalized years apart are colonized by the same room-sourced microbial strains.</title>
        <authorList>
            <person name="Brooks B."/>
            <person name="Olm M.R."/>
            <person name="Firek B.A."/>
            <person name="Baker R."/>
            <person name="Thomas B.C."/>
            <person name="Morowitz M.J."/>
            <person name="Banfield J.F."/>
        </authorList>
    </citation>
    <scope>NUCLEOTIDE SEQUENCE [LARGE SCALE GENOMIC DNA]</scope>
    <source>
        <strain evidence="3">S2_003_000_R2_14</strain>
    </source>
</reference>
<dbReference type="InterPro" id="IPR006680">
    <property type="entry name" value="Amidohydro-rel"/>
</dbReference>
<sequence>MATLLRGATIVDVEPANVEQADLRIEGDRIVERAASLEPRPGDEVIELKGKLLFPGLVSAQHHLHATLLRGLPRSAPGFAAELALRQRLEEVVDGDELEAAATAGGLEGLYAGTTTVFDTTASKPHVTGALSRIAHGLNPVGMRAVLSFEVSDRFGAMVREEALEECVGYGQRARGRFRGAIGLGTFSSLSDDALAGIREARSRTKQLLLARIAEDPREEPLSRERFGATAAERLVHSEQVGGRVVLSHGVHLTWPELSQLISAGTWLVHTARSNMWSQTGHATVAKFGVRGCFGTDTLPLDVFAEAQAGTMRTVDAGQPIDVLRFIANGHRLASEAWGVTIGPLQPGSAADLLVLDYHPPTELDAVTLAGHVLSGFGPRSVESVMVDGLWRLWKRKALALDVSEVQRNAHQAARAVWARMREGGAS</sequence>
<protein>
    <submittedName>
        <fullName evidence="3">SsnA protein</fullName>
    </submittedName>
</protein>
<dbReference type="Pfam" id="PF01979">
    <property type="entry name" value="Amidohydro_1"/>
    <property type="match status" value="1"/>
</dbReference>
<evidence type="ECO:0000313" key="3">
    <source>
        <dbReference type="EMBL" id="PZR12799.1"/>
    </source>
</evidence>
<dbReference type="GO" id="GO:0016810">
    <property type="term" value="F:hydrolase activity, acting on carbon-nitrogen (but not peptide) bonds"/>
    <property type="evidence" value="ECO:0007669"/>
    <property type="project" value="InterPro"/>
</dbReference>
<dbReference type="PANTHER" id="PTHR43794:SF11">
    <property type="entry name" value="AMIDOHYDROLASE-RELATED DOMAIN-CONTAINING PROTEIN"/>
    <property type="match status" value="1"/>
</dbReference>
<keyword evidence="1" id="KW-0378">Hydrolase</keyword>
<dbReference type="EMBL" id="QFQP01000011">
    <property type="protein sequence ID" value="PZR12799.1"/>
    <property type="molecule type" value="Genomic_DNA"/>
</dbReference>
<dbReference type="PANTHER" id="PTHR43794">
    <property type="entry name" value="AMINOHYDROLASE SSNA-RELATED"/>
    <property type="match status" value="1"/>
</dbReference>